<protein>
    <recommendedName>
        <fullName evidence="4">Flagellar protein FliS</fullName>
    </recommendedName>
</protein>
<dbReference type="Proteomes" id="UP000318741">
    <property type="component" value="Chromosome"/>
</dbReference>
<dbReference type="InterPro" id="IPR003713">
    <property type="entry name" value="FliS"/>
</dbReference>
<dbReference type="Pfam" id="PF02561">
    <property type="entry name" value="FliS"/>
    <property type="match status" value="1"/>
</dbReference>
<reference evidence="2 3" key="1">
    <citation type="submission" date="2019-02" db="EMBL/GenBank/DDBJ databases">
        <title>Deep-cultivation of Planctomycetes and their phenomic and genomic characterization uncovers novel biology.</title>
        <authorList>
            <person name="Wiegand S."/>
            <person name="Jogler M."/>
            <person name="Boedeker C."/>
            <person name="Pinto D."/>
            <person name="Vollmers J."/>
            <person name="Rivas-Marin E."/>
            <person name="Kohn T."/>
            <person name="Peeters S.H."/>
            <person name="Heuer A."/>
            <person name="Rast P."/>
            <person name="Oberbeckmann S."/>
            <person name="Bunk B."/>
            <person name="Jeske O."/>
            <person name="Meyerdierks A."/>
            <person name="Storesund J.E."/>
            <person name="Kallscheuer N."/>
            <person name="Luecker S."/>
            <person name="Lage O.M."/>
            <person name="Pohl T."/>
            <person name="Merkel B.J."/>
            <person name="Hornburger P."/>
            <person name="Mueller R.-W."/>
            <person name="Bruemmer F."/>
            <person name="Labrenz M."/>
            <person name="Spormann A.M."/>
            <person name="Op den Camp H."/>
            <person name="Overmann J."/>
            <person name="Amann R."/>
            <person name="Jetten M.S.M."/>
            <person name="Mascher T."/>
            <person name="Medema M.H."/>
            <person name="Devos D.P."/>
            <person name="Kaster A.-K."/>
            <person name="Ovreas L."/>
            <person name="Rohde M."/>
            <person name="Galperin M.Y."/>
            <person name="Jogler C."/>
        </authorList>
    </citation>
    <scope>NUCLEOTIDE SEQUENCE [LARGE SCALE GENOMIC DNA]</scope>
    <source>
        <strain evidence="2 3">CA12</strain>
    </source>
</reference>
<name>A0A517P751_9PLAN</name>
<keyword evidence="3" id="KW-1185">Reference proteome</keyword>
<dbReference type="InterPro" id="IPR036584">
    <property type="entry name" value="FliS_sf"/>
</dbReference>
<accession>A0A517P751</accession>
<dbReference type="Gene3D" id="1.20.120.340">
    <property type="entry name" value="Flagellar protein FliS"/>
    <property type="match status" value="1"/>
</dbReference>
<evidence type="ECO:0000313" key="3">
    <source>
        <dbReference type="Proteomes" id="UP000318741"/>
    </source>
</evidence>
<dbReference type="KEGG" id="acaf:CA12_12870"/>
<proteinExistence type="predicted"/>
<evidence type="ECO:0000313" key="2">
    <source>
        <dbReference type="EMBL" id="QDT15206.1"/>
    </source>
</evidence>
<evidence type="ECO:0000256" key="1">
    <source>
        <dbReference type="SAM" id="MobiDB-lite"/>
    </source>
</evidence>
<dbReference type="SUPFAM" id="SSF101116">
    <property type="entry name" value="Flagellar export chaperone FliS"/>
    <property type="match status" value="1"/>
</dbReference>
<dbReference type="RefSeq" id="WP_165700593.1">
    <property type="nucleotide sequence ID" value="NZ_CP036265.1"/>
</dbReference>
<evidence type="ECO:0008006" key="4">
    <source>
        <dbReference type="Google" id="ProtNLM"/>
    </source>
</evidence>
<sequence length="177" mass="17681">MTDAAPPVPARNDYLRAAVTTANPATLHGMLADAAVRFSSRAADLLADGPDRDEAGGYAALDRATALVAELFAGVKPNAAAATGEDADAGRAIAEGVRARFAFCLGRLAEAGRNNAAAPARDAARVLTVHAETWRELLLGSAGQGGAAAAPSPEPLTFAPAPAPPAAASAASRSWAA</sequence>
<dbReference type="GO" id="GO:0044780">
    <property type="term" value="P:bacterial-type flagellum assembly"/>
    <property type="evidence" value="ECO:0007669"/>
    <property type="project" value="InterPro"/>
</dbReference>
<gene>
    <name evidence="2" type="ORF">CA12_12870</name>
</gene>
<dbReference type="EMBL" id="CP036265">
    <property type="protein sequence ID" value="QDT15206.1"/>
    <property type="molecule type" value="Genomic_DNA"/>
</dbReference>
<organism evidence="2 3">
    <name type="scientific">Alienimonas californiensis</name>
    <dbReference type="NCBI Taxonomy" id="2527989"/>
    <lineage>
        <taxon>Bacteria</taxon>
        <taxon>Pseudomonadati</taxon>
        <taxon>Planctomycetota</taxon>
        <taxon>Planctomycetia</taxon>
        <taxon>Planctomycetales</taxon>
        <taxon>Planctomycetaceae</taxon>
        <taxon>Alienimonas</taxon>
    </lineage>
</organism>
<dbReference type="AlphaFoldDB" id="A0A517P751"/>
<feature type="region of interest" description="Disordered" evidence="1">
    <location>
        <begin position="143"/>
        <end position="177"/>
    </location>
</feature>